<dbReference type="EMBL" id="JBIRPU010000005">
    <property type="protein sequence ID" value="MFI0793249.1"/>
    <property type="molecule type" value="Genomic_DNA"/>
</dbReference>
<accession>A0ABW7SHT0</accession>
<evidence type="ECO:0008006" key="4">
    <source>
        <dbReference type="Google" id="ProtNLM"/>
    </source>
</evidence>
<reference evidence="2 3" key="1">
    <citation type="submission" date="2024-10" db="EMBL/GenBank/DDBJ databases">
        <title>The Natural Products Discovery Center: Release of the First 8490 Sequenced Strains for Exploring Actinobacteria Biosynthetic Diversity.</title>
        <authorList>
            <person name="Kalkreuter E."/>
            <person name="Kautsar S.A."/>
            <person name="Yang D."/>
            <person name="Bader C.D."/>
            <person name="Teijaro C.N."/>
            <person name="Fluegel L."/>
            <person name="Davis C.M."/>
            <person name="Simpson J.R."/>
            <person name="Lauterbach L."/>
            <person name="Steele A.D."/>
            <person name="Gui C."/>
            <person name="Meng S."/>
            <person name="Li G."/>
            <person name="Viehrig K."/>
            <person name="Ye F."/>
            <person name="Su P."/>
            <person name="Kiefer A.F."/>
            <person name="Nichols A."/>
            <person name="Cepeda A.J."/>
            <person name="Yan W."/>
            <person name="Fan B."/>
            <person name="Jiang Y."/>
            <person name="Adhikari A."/>
            <person name="Zheng C.-J."/>
            <person name="Schuster L."/>
            <person name="Cowan T.M."/>
            <person name="Smanski M.J."/>
            <person name="Chevrette M.G."/>
            <person name="De Carvalho L.P.S."/>
            <person name="Shen B."/>
        </authorList>
    </citation>
    <scope>NUCLEOTIDE SEQUENCE [LARGE SCALE GENOMIC DNA]</scope>
    <source>
        <strain evidence="2 3">NPDC021253</strain>
    </source>
</reference>
<keyword evidence="3" id="KW-1185">Reference proteome</keyword>
<gene>
    <name evidence="2" type="ORF">ACH4OY_11185</name>
</gene>
<dbReference type="Proteomes" id="UP001611075">
    <property type="component" value="Unassembled WGS sequence"/>
</dbReference>
<sequence>MTDPVRSAGDLDQVAGCHDMLLRLAGRLPDDLITQARSWLSERALVKLAQVVAGAVTAQRVALHPDDAALLVDLLRDVEVDSSELANLARAEHDVLLPYLFQPVTPDQADTIRRRGGVLPVALDLTSGPPPRLDGVDVAAVETVAACSGVHGLWRAWRSAADGAPWPLPRRVYLVEVADPAERPRLAAALQGALEAAGEVAPQVEVSAVGETPSYYQRTARGSGALLWAHQAAPVIENAAVFDQVDPERGAVFAPDHPKVADAAAREALLGYLDGGHPLMWTSATIDDVVDTSRGAVVPLNFLTDGTWIWPDVVAYYLREHHLRPDDRLVEHIEGAGHRMAPLDGVAVFRTLTKLQEPPEGEPVWRFHDDEPEQPSLDDSDLDR</sequence>
<evidence type="ECO:0000313" key="2">
    <source>
        <dbReference type="EMBL" id="MFI0793249.1"/>
    </source>
</evidence>
<evidence type="ECO:0000313" key="3">
    <source>
        <dbReference type="Proteomes" id="UP001611075"/>
    </source>
</evidence>
<dbReference type="RefSeq" id="WP_396678509.1">
    <property type="nucleotide sequence ID" value="NZ_JBIRPU010000005.1"/>
</dbReference>
<name>A0ABW7SHT0_9ACTN</name>
<feature type="compositionally biased region" description="Acidic residues" evidence="1">
    <location>
        <begin position="370"/>
        <end position="384"/>
    </location>
</feature>
<organism evidence="2 3">
    <name type="scientific">Micromonospora rubida</name>
    <dbReference type="NCBI Taxonomy" id="2697657"/>
    <lineage>
        <taxon>Bacteria</taxon>
        <taxon>Bacillati</taxon>
        <taxon>Actinomycetota</taxon>
        <taxon>Actinomycetes</taxon>
        <taxon>Micromonosporales</taxon>
        <taxon>Micromonosporaceae</taxon>
        <taxon>Micromonospora</taxon>
    </lineage>
</organism>
<proteinExistence type="predicted"/>
<evidence type="ECO:0000256" key="1">
    <source>
        <dbReference type="SAM" id="MobiDB-lite"/>
    </source>
</evidence>
<protein>
    <recommendedName>
        <fullName evidence="4">SseB protein N-terminal domain-containing protein</fullName>
    </recommendedName>
</protein>
<comment type="caution">
    <text evidence="2">The sequence shown here is derived from an EMBL/GenBank/DDBJ whole genome shotgun (WGS) entry which is preliminary data.</text>
</comment>
<feature type="region of interest" description="Disordered" evidence="1">
    <location>
        <begin position="359"/>
        <end position="384"/>
    </location>
</feature>